<reference evidence="1 2" key="1">
    <citation type="submission" date="2019-08" db="EMBL/GenBank/DDBJ databases">
        <title>In-depth cultivation of the pig gut microbiome towards novel bacterial diversity and tailored functional studies.</title>
        <authorList>
            <person name="Wylensek D."/>
            <person name="Hitch T.C.A."/>
            <person name="Clavel T."/>
        </authorList>
    </citation>
    <scope>NUCLEOTIDE SEQUENCE [LARGE SCALE GENOMIC DNA]</scope>
    <source>
        <strain evidence="1 2">WCA-380-WT-3A</strain>
    </source>
</reference>
<comment type="caution">
    <text evidence="1">The sequence shown here is derived from an EMBL/GenBank/DDBJ whole genome shotgun (WGS) entry which is preliminary data.</text>
</comment>
<accession>A0A7K0J713</accession>
<evidence type="ECO:0000313" key="1">
    <source>
        <dbReference type="EMBL" id="MSS45722.1"/>
    </source>
</evidence>
<dbReference type="EMBL" id="VUMG01000002">
    <property type="protein sequence ID" value="MSS45722.1"/>
    <property type="molecule type" value="Genomic_DNA"/>
</dbReference>
<name>A0A7K0J713_9ACTN</name>
<dbReference type="RefSeq" id="WP_154563054.1">
    <property type="nucleotide sequence ID" value="NZ_VUMG01000002.1"/>
</dbReference>
<dbReference type="Proteomes" id="UP000466104">
    <property type="component" value="Unassembled WGS sequence"/>
</dbReference>
<dbReference type="AlphaFoldDB" id="A0A7K0J713"/>
<dbReference type="SUPFAM" id="SSF51161">
    <property type="entry name" value="Trimeric LpxA-like enzymes"/>
    <property type="match status" value="1"/>
</dbReference>
<organism evidence="1 2">
    <name type="scientific">Cutibacterium porci</name>
    <dbReference type="NCBI Taxonomy" id="2605781"/>
    <lineage>
        <taxon>Bacteria</taxon>
        <taxon>Bacillati</taxon>
        <taxon>Actinomycetota</taxon>
        <taxon>Actinomycetes</taxon>
        <taxon>Propionibacteriales</taxon>
        <taxon>Propionibacteriaceae</taxon>
        <taxon>Cutibacterium</taxon>
    </lineage>
</organism>
<evidence type="ECO:0000313" key="2">
    <source>
        <dbReference type="Proteomes" id="UP000466104"/>
    </source>
</evidence>
<keyword evidence="2" id="KW-1185">Reference proteome</keyword>
<dbReference type="Gene3D" id="2.160.10.10">
    <property type="entry name" value="Hexapeptide repeat proteins"/>
    <property type="match status" value="1"/>
</dbReference>
<protein>
    <submittedName>
        <fullName evidence="1">UDP-N-acetylglucosamine pyrophosphorylase</fullName>
    </submittedName>
</protein>
<dbReference type="InterPro" id="IPR011004">
    <property type="entry name" value="Trimer_LpxA-like_sf"/>
</dbReference>
<proteinExistence type="predicted"/>
<gene>
    <name evidence="1" type="ORF">FYJ43_06635</name>
</gene>
<sequence length="405" mass="43142">MDVNSRALEPRGLKKVAQLIDKGVRIPNPLTVDIDDAVDIDNISSDGVVIGPGCRIRGRRTVISAGCVLADEAPMTIQDCQLGAGVKLKGGFAQDAVFLAGANMGSGAHVRAGTILEEEASAAHTVGLKQTILMPFVTLGSLINFCDVLMAGGTSRSDHSEVGSSYIHFNFTPDGDKTTASLFGDVPHGVLLNRHPIFLGGQGGTVGPVATGFGTVVGAGSILRDDVPYEDQLILPAPLAGRQRPLVPHSYTKLDRIIARNVTYLGNLSALQAWYHQIRRLFMSRDRLSGLVWQGALDNLVSARTERVKRLKSLVGKVQPTDAGRAQLIDNRDAFLSSLEAVDSPAPADVVRLCGAAASAGDEYLDVIRAFDETARNQVVEWLGGIVTAQQSRAQNVIDHLPLPF</sequence>